<dbReference type="EMBL" id="OOEF01000046">
    <property type="protein sequence ID" value="SPK70401.1"/>
    <property type="molecule type" value="Genomic_DNA"/>
</dbReference>
<evidence type="ECO:0000313" key="4">
    <source>
        <dbReference type="Proteomes" id="UP000255505"/>
    </source>
</evidence>
<sequence>MGHEHDGAAMLFLELQQHVLHFLALERIERGECLIHDHQRRVDRKRPRKADTLLHATRQFARQLLRKRREADLFEHIHRPALTLLPADAGDLEPERRVRQHRALRHQRERLEHHAHVLAAQRDQFRSAHGGHVAATDQHLAGCRLDEPVHETDQCRLAGAGQAHQHEDLAFPDVERYVVHTDDLAGAPEHLVLRRTGGEHVERLLRIASKYLAQTFDHDLWTIHRNLLLVLRGLIRHMACLRLPLNEMRWRCFATSFLECVGKFDPSHHKRTRCDHLHSCQKMPPSADEFRHVLAQMRHRHSWRPIVRAGLSSSDAEWTDCDPLARRRCRHRHWTAPSALARRYQPRGASVLSSLPPILLYFAHGTRERTTRTAGHTTPTKESNGHPAPPPTIRAYAVVPERARPGGRGRGPARAPPLLHRRTDRLR</sequence>
<protein>
    <submittedName>
        <fullName evidence="3">Uncharacterized protein</fullName>
    </submittedName>
</protein>
<feature type="region of interest" description="Disordered" evidence="1">
    <location>
        <begin position="367"/>
        <end position="427"/>
    </location>
</feature>
<name>A0A375IS43_9BURK</name>
<dbReference type="EMBL" id="LT991977">
    <property type="protein sequence ID" value="SPK76921.1"/>
    <property type="molecule type" value="Genomic_DNA"/>
</dbReference>
<organism evidence="3 4">
    <name type="scientific">Cupriavidus taiwanensis</name>
    <dbReference type="NCBI Taxonomy" id="164546"/>
    <lineage>
        <taxon>Bacteria</taxon>
        <taxon>Pseudomonadati</taxon>
        <taxon>Pseudomonadota</taxon>
        <taxon>Betaproteobacteria</taxon>
        <taxon>Burkholderiales</taxon>
        <taxon>Burkholderiaceae</taxon>
        <taxon>Cupriavidus</taxon>
    </lineage>
</organism>
<evidence type="ECO:0000313" key="2">
    <source>
        <dbReference type="EMBL" id="SPK70401.1"/>
    </source>
</evidence>
<proteinExistence type="predicted"/>
<dbReference type="Proteomes" id="UP000255505">
    <property type="component" value="Unassembled WGS sequence"/>
</dbReference>
<geneLocation type="plasmid" evidence="3">
    <name>II</name>
</geneLocation>
<reference evidence="3 4" key="1">
    <citation type="submission" date="2018-01" db="EMBL/GenBank/DDBJ databases">
        <authorList>
            <person name="Gaut B.S."/>
            <person name="Morton B.R."/>
            <person name="Clegg M.T."/>
            <person name="Duvall M.R."/>
        </authorList>
    </citation>
    <scope>NUCLEOTIDE SEQUENCE [LARGE SCALE GENOMIC DNA]</scope>
    <source>
        <strain evidence="3">Cupriavidus taiwanensis LMG 19425</strain>
        <plasmid evidence="4">Plasmid ii</plasmid>
    </source>
</reference>
<dbReference type="Proteomes" id="UP000255505">
    <property type="component" value="Plasmid II"/>
</dbReference>
<evidence type="ECO:0000256" key="1">
    <source>
        <dbReference type="SAM" id="MobiDB-lite"/>
    </source>
</evidence>
<dbReference type="AntiFam" id="ANF00095">
    <property type="entry name" value="Shadow ORF (opposite ABC transporters)"/>
</dbReference>
<keyword evidence="3" id="KW-0614">Plasmid</keyword>
<evidence type="ECO:0000313" key="3">
    <source>
        <dbReference type="EMBL" id="SPK76921.1"/>
    </source>
</evidence>
<dbReference type="AlphaFoldDB" id="A0A375IS43"/>
<accession>A0A375IS43</accession>
<gene>
    <name evidence="3" type="ORF">CT19425_MP80550</name>
    <name evidence="2" type="ORF">CT19425_U500040</name>
</gene>